<organism evidence="1 2">
    <name type="scientific">Alkalilimnicola ehrlichii</name>
    <dbReference type="NCBI Taxonomy" id="351052"/>
    <lineage>
        <taxon>Bacteria</taxon>
        <taxon>Pseudomonadati</taxon>
        <taxon>Pseudomonadota</taxon>
        <taxon>Gammaproteobacteria</taxon>
        <taxon>Chromatiales</taxon>
        <taxon>Ectothiorhodospiraceae</taxon>
        <taxon>Alkalilimnicola</taxon>
    </lineage>
</organism>
<accession>A0A3E0WSR7</accession>
<dbReference type="Proteomes" id="UP000256763">
    <property type="component" value="Unassembled WGS sequence"/>
</dbReference>
<comment type="caution">
    <text evidence="1">The sequence shown here is derived from an EMBL/GenBank/DDBJ whole genome shotgun (WGS) entry which is preliminary data.</text>
</comment>
<dbReference type="GO" id="GO:0016042">
    <property type="term" value="P:lipid catabolic process"/>
    <property type="evidence" value="ECO:0007669"/>
    <property type="project" value="UniProtKB-KW"/>
</dbReference>
<keyword evidence="2" id="KW-1185">Reference proteome</keyword>
<dbReference type="GO" id="GO:0051082">
    <property type="term" value="F:unfolded protein binding"/>
    <property type="evidence" value="ECO:0007669"/>
    <property type="project" value="InterPro"/>
</dbReference>
<dbReference type="AlphaFoldDB" id="A0A3E0WSR7"/>
<dbReference type="RefSeq" id="WP_116347999.1">
    <property type="nucleotide sequence ID" value="NZ_NFZW01000012.1"/>
</dbReference>
<evidence type="ECO:0000313" key="2">
    <source>
        <dbReference type="Proteomes" id="UP000256763"/>
    </source>
</evidence>
<dbReference type="EMBL" id="NFZW01000012">
    <property type="protein sequence ID" value="RFA35439.1"/>
    <property type="molecule type" value="Genomic_DNA"/>
</dbReference>
<dbReference type="GO" id="GO:0006457">
    <property type="term" value="P:protein folding"/>
    <property type="evidence" value="ECO:0007669"/>
    <property type="project" value="InterPro"/>
</dbReference>
<sequence length="99" mass="11556">MAHASFLIERQFSTDKAAQVTALFRDYWHYRREKAAWRDRHPAPQTVEEEIEQFEALSRLQDDTLGTALAQRLYGEQRRMMLHMLEALEANAASLPPPE</sequence>
<proteinExistence type="predicted"/>
<dbReference type="SUPFAM" id="SSF158855">
    <property type="entry name" value="Lipase chaperone-like"/>
    <property type="match status" value="1"/>
</dbReference>
<evidence type="ECO:0000313" key="1">
    <source>
        <dbReference type="EMBL" id="RFA35439.1"/>
    </source>
</evidence>
<reference evidence="2" key="1">
    <citation type="submission" date="2017-05" db="EMBL/GenBank/DDBJ databases">
        <authorList>
            <person name="Sharma S."/>
            <person name="Sidhu C."/>
            <person name="Pinnaka A.K."/>
        </authorList>
    </citation>
    <scope>NUCLEOTIDE SEQUENCE [LARGE SCALE GENOMIC DNA]</scope>
    <source>
        <strain evidence="2">AK93</strain>
    </source>
</reference>
<protein>
    <submittedName>
        <fullName evidence="1">Uncharacterized protein</fullName>
    </submittedName>
</protein>
<name>A0A3E0WSR7_9GAMM</name>
<gene>
    <name evidence="1" type="ORF">CAL65_13265</name>
</gene>
<dbReference type="GO" id="GO:0005886">
    <property type="term" value="C:plasma membrane"/>
    <property type="evidence" value="ECO:0007669"/>
    <property type="project" value="UniProtKB-SubCell"/>
</dbReference>